<proteinExistence type="predicted"/>
<dbReference type="Gene3D" id="1.20.1270.10">
    <property type="match status" value="1"/>
</dbReference>
<comment type="caution">
    <text evidence="3">The sequence shown here is derived from an EMBL/GenBank/DDBJ whole genome shotgun (WGS) entry which is preliminary data.</text>
</comment>
<keyword evidence="1" id="KW-0175">Coiled coil</keyword>
<dbReference type="InterPro" id="IPR029048">
    <property type="entry name" value="HSP70_C_sf"/>
</dbReference>
<reference evidence="3" key="2">
    <citation type="journal article" date="2021" name="PeerJ">
        <title>Extensive microbial diversity within the chicken gut microbiome revealed by metagenomics and culture.</title>
        <authorList>
            <person name="Gilroy R."/>
            <person name="Ravi A."/>
            <person name="Getino M."/>
            <person name="Pursley I."/>
            <person name="Horton D.L."/>
            <person name="Alikhan N.F."/>
            <person name="Baker D."/>
            <person name="Gharbi K."/>
            <person name="Hall N."/>
            <person name="Watson M."/>
            <person name="Adriaenssens E.M."/>
            <person name="Foster-Nyarko E."/>
            <person name="Jarju S."/>
            <person name="Secka A."/>
            <person name="Antonio M."/>
            <person name="Oren A."/>
            <person name="Chaudhuri R.R."/>
            <person name="La Ragione R."/>
            <person name="Hildebrand F."/>
            <person name="Pallen M.J."/>
        </authorList>
    </citation>
    <scope>NUCLEOTIDE SEQUENCE</scope>
    <source>
        <strain evidence="3">ChiW13-3771</strain>
    </source>
</reference>
<protein>
    <submittedName>
        <fullName evidence="3">Uncharacterized protein</fullName>
    </submittedName>
</protein>
<reference evidence="3" key="1">
    <citation type="submission" date="2020-10" db="EMBL/GenBank/DDBJ databases">
        <authorList>
            <person name="Gilroy R."/>
        </authorList>
    </citation>
    <scope>NUCLEOTIDE SEQUENCE</scope>
    <source>
        <strain evidence="3">ChiW13-3771</strain>
    </source>
</reference>
<keyword evidence="2" id="KW-0812">Transmembrane</keyword>
<keyword evidence="2" id="KW-1133">Transmembrane helix</keyword>
<organism evidence="3 4">
    <name type="scientific">Candidatus Fimimorpha faecalis</name>
    <dbReference type="NCBI Taxonomy" id="2840824"/>
    <lineage>
        <taxon>Bacteria</taxon>
        <taxon>Bacillati</taxon>
        <taxon>Bacillota</taxon>
        <taxon>Clostridia</taxon>
        <taxon>Eubacteriales</taxon>
        <taxon>Candidatus Fimimorpha</taxon>
    </lineage>
</organism>
<feature type="coiled-coil region" evidence="1">
    <location>
        <begin position="56"/>
        <end position="106"/>
    </location>
</feature>
<accession>A0A9D1JCC4</accession>
<gene>
    <name evidence="3" type="ORF">IAC96_00275</name>
</gene>
<evidence type="ECO:0000256" key="1">
    <source>
        <dbReference type="SAM" id="Coils"/>
    </source>
</evidence>
<dbReference type="AlphaFoldDB" id="A0A9D1JCC4"/>
<evidence type="ECO:0000256" key="2">
    <source>
        <dbReference type="SAM" id="Phobius"/>
    </source>
</evidence>
<evidence type="ECO:0000313" key="4">
    <source>
        <dbReference type="Proteomes" id="UP000824201"/>
    </source>
</evidence>
<dbReference type="Proteomes" id="UP000824201">
    <property type="component" value="Unassembled WGS sequence"/>
</dbReference>
<dbReference type="EMBL" id="DVHN01000001">
    <property type="protein sequence ID" value="HIR87361.1"/>
    <property type="molecule type" value="Genomic_DNA"/>
</dbReference>
<feature type="transmembrane region" description="Helical" evidence="2">
    <location>
        <begin position="12"/>
        <end position="34"/>
    </location>
</feature>
<evidence type="ECO:0000313" key="3">
    <source>
        <dbReference type="EMBL" id="HIR87361.1"/>
    </source>
</evidence>
<sequence length="127" mass="14393">MEEQMKKQFRMLQVMAASCVGIFVIVLISALILVPKAVNTMDRISQIQLNLDQESMEKLTTDIDELIVTLNEEVQQMTDQLSQVDVENLNTAIKNLSDAVEKMDIEELNRAITNLSDIIEPLARLMN</sequence>
<keyword evidence="2" id="KW-0472">Membrane</keyword>
<name>A0A9D1JCC4_9FIRM</name>